<dbReference type="Proteomes" id="UP000657385">
    <property type="component" value="Unassembled WGS sequence"/>
</dbReference>
<dbReference type="GO" id="GO:0005737">
    <property type="term" value="C:cytoplasm"/>
    <property type="evidence" value="ECO:0007669"/>
    <property type="project" value="TreeGrafter"/>
</dbReference>
<comment type="similarity">
    <text evidence="1">Belongs to the PhzF family.</text>
</comment>
<sequence>MRIRIIDAFTDEPFAGNPAAVCLLPPGPWPDERWMRCLAAELNLSETAFARPLAGAERQGSAAGWALRWFTPAVEVALCGHATLATVHALAQDGLLPSSGRVAFASLRSGVLRAELAADGAITLDFPANPTAPGTAPEGLVEALGGASWVGVHSTGALGDLLVELATETEVRELRPHHTRLETLEVPRGVIVTAPAEDPEASGYAAVSRWFGVSVDVGEDPVTGSAHTALGPFWAERLGRTEFAARQVSSRGGTVRLCVDGDRVRMTGRAVTVLDGVLSPAATANAAAGAVV</sequence>
<evidence type="ECO:0000313" key="4">
    <source>
        <dbReference type="EMBL" id="MBF9073583.1"/>
    </source>
</evidence>
<evidence type="ECO:0000256" key="1">
    <source>
        <dbReference type="ARBA" id="ARBA00008270"/>
    </source>
</evidence>
<dbReference type="EMBL" id="JADPRT010000024">
    <property type="protein sequence ID" value="MBF9073583.1"/>
    <property type="molecule type" value="Genomic_DNA"/>
</dbReference>
<dbReference type="PANTHER" id="PTHR13774:SF17">
    <property type="entry name" value="PHENAZINE BIOSYNTHESIS-LIKE DOMAIN-CONTAINING PROTEIN"/>
    <property type="match status" value="1"/>
</dbReference>
<reference evidence="4" key="1">
    <citation type="submission" date="2020-11" db="EMBL/GenBank/DDBJ databases">
        <title>Isolation and identification of active actinomycetes.</title>
        <authorList>
            <person name="Yu B."/>
        </authorList>
    </citation>
    <scope>NUCLEOTIDE SEQUENCE</scope>
    <source>
        <strain evidence="4">NEAU-YB345</strain>
    </source>
</reference>
<dbReference type="RefSeq" id="WP_196198427.1">
    <property type="nucleotide sequence ID" value="NZ_JADPRT010000024.1"/>
</dbReference>
<proteinExistence type="inferred from homology"/>
<gene>
    <name evidence="4" type="ORF">I2501_36780</name>
</gene>
<organism evidence="4 5">
    <name type="scientific">Streptacidiphilus fuscans</name>
    <dbReference type="NCBI Taxonomy" id="2789292"/>
    <lineage>
        <taxon>Bacteria</taxon>
        <taxon>Bacillati</taxon>
        <taxon>Actinomycetota</taxon>
        <taxon>Actinomycetes</taxon>
        <taxon>Kitasatosporales</taxon>
        <taxon>Streptomycetaceae</taxon>
        <taxon>Streptacidiphilus</taxon>
    </lineage>
</organism>
<keyword evidence="5" id="KW-1185">Reference proteome</keyword>
<dbReference type="Gene3D" id="3.10.310.10">
    <property type="entry name" value="Diaminopimelate Epimerase, Chain A, domain 1"/>
    <property type="match status" value="2"/>
</dbReference>
<evidence type="ECO:0000256" key="3">
    <source>
        <dbReference type="PIRSR" id="PIRSR016184-1"/>
    </source>
</evidence>
<dbReference type="AlphaFoldDB" id="A0A931BG84"/>
<comment type="caution">
    <text evidence="4">The sequence shown here is derived from an EMBL/GenBank/DDBJ whole genome shotgun (WGS) entry which is preliminary data.</text>
</comment>
<evidence type="ECO:0000313" key="5">
    <source>
        <dbReference type="Proteomes" id="UP000657385"/>
    </source>
</evidence>
<dbReference type="Pfam" id="PF02567">
    <property type="entry name" value="PhzC-PhzF"/>
    <property type="match status" value="1"/>
</dbReference>
<evidence type="ECO:0000256" key="2">
    <source>
        <dbReference type="ARBA" id="ARBA00023235"/>
    </source>
</evidence>
<dbReference type="NCBIfam" id="TIGR00654">
    <property type="entry name" value="PhzF_family"/>
    <property type="match status" value="1"/>
</dbReference>
<dbReference type="PIRSF" id="PIRSF016184">
    <property type="entry name" value="PhzC_PhzF"/>
    <property type="match status" value="1"/>
</dbReference>
<feature type="active site" evidence="3">
    <location>
        <position position="46"/>
    </location>
</feature>
<keyword evidence="2" id="KW-0413">Isomerase</keyword>
<dbReference type="PANTHER" id="PTHR13774">
    <property type="entry name" value="PHENAZINE BIOSYNTHESIS PROTEIN"/>
    <property type="match status" value="1"/>
</dbReference>
<dbReference type="InterPro" id="IPR003719">
    <property type="entry name" value="Phenazine_PhzF-like"/>
</dbReference>
<dbReference type="GO" id="GO:0016853">
    <property type="term" value="F:isomerase activity"/>
    <property type="evidence" value="ECO:0007669"/>
    <property type="project" value="UniProtKB-KW"/>
</dbReference>
<protein>
    <submittedName>
        <fullName evidence="4">PhzF family phenazine biosynthesis protein</fullName>
    </submittedName>
</protein>
<name>A0A931BG84_9ACTN</name>
<accession>A0A931BG84</accession>
<dbReference type="SUPFAM" id="SSF54506">
    <property type="entry name" value="Diaminopimelate epimerase-like"/>
    <property type="match status" value="1"/>
</dbReference>